<evidence type="ECO:0000256" key="1">
    <source>
        <dbReference type="ARBA" id="ARBA00023015"/>
    </source>
</evidence>
<evidence type="ECO:0000259" key="3">
    <source>
        <dbReference type="Pfam" id="PF13305"/>
    </source>
</evidence>
<name>A0A5M3WEE6_9ACTN</name>
<dbReference type="RefSeq" id="WP_170322321.1">
    <property type="nucleotide sequence ID" value="NZ_BAAAHL010000012.1"/>
</dbReference>
<dbReference type="AlphaFoldDB" id="A0A5M3WEE6"/>
<dbReference type="Gene3D" id="1.10.357.10">
    <property type="entry name" value="Tetracycline Repressor, domain 2"/>
    <property type="match status" value="1"/>
</dbReference>
<gene>
    <name evidence="4" type="ORF">Amac_009290</name>
</gene>
<evidence type="ECO:0000256" key="2">
    <source>
        <dbReference type="ARBA" id="ARBA00023163"/>
    </source>
</evidence>
<dbReference type="SUPFAM" id="SSF48498">
    <property type="entry name" value="Tetracyclin repressor-like, C-terminal domain"/>
    <property type="match status" value="1"/>
</dbReference>
<dbReference type="InterPro" id="IPR025996">
    <property type="entry name" value="MT1864/Rv1816-like_C"/>
</dbReference>
<keyword evidence="5" id="KW-1185">Reference proteome</keyword>
<evidence type="ECO:0000313" key="5">
    <source>
        <dbReference type="Proteomes" id="UP000331127"/>
    </source>
</evidence>
<dbReference type="EMBL" id="BLAE01000006">
    <property type="protein sequence ID" value="GES07334.1"/>
    <property type="molecule type" value="Genomic_DNA"/>
</dbReference>
<organism evidence="4 5">
    <name type="scientific">Acrocarpospora macrocephala</name>
    <dbReference type="NCBI Taxonomy" id="150177"/>
    <lineage>
        <taxon>Bacteria</taxon>
        <taxon>Bacillati</taxon>
        <taxon>Actinomycetota</taxon>
        <taxon>Actinomycetes</taxon>
        <taxon>Streptosporangiales</taxon>
        <taxon>Streptosporangiaceae</taxon>
        <taxon>Acrocarpospora</taxon>
    </lineage>
</organism>
<comment type="caution">
    <text evidence="4">The sequence shown here is derived from an EMBL/GenBank/DDBJ whole genome shotgun (WGS) entry which is preliminary data.</text>
</comment>
<dbReference type="Proteomes" id="UP000331127">
    <property type="component" value="Unassembled WGS sequence"/>
</dbReference>
<keyword evidence="2" id="KW-0804">Transcription</keyword>
<sequence length="94" mass="9789">MTAVHLYRLTSDRPLARDALPPGLEARAVAPLLRAVGGDLDVARAVWAFAHGMVLLELDGRFPPGTDLTGAWLAGATAFAVPTAKSDTSGPNPQ</sequence>
<protein>
    <recommendedName>
        <fullName evidence="3">HTH-type transcriptional regulator MT1864/Rv1816-like C-terminal domain-containing protein</fullName>
    </recommendedName>
</protein>
<keyword evidence="1" id="KW-0805">Transcription regulation</keyword>
<feature type="domain" description="HTH-type transcriptional regulator MT1864/Rv1816-like C-terminal" evidence="3">
    <location>
        <begin position="5"/>
        <end position="70"/>
    </location>
</feature>
<accession>A0A5M3WEE6</accession>
<proteinExistence type="predicted"/>
<dbReference type="Pfam" id="PF13305">
    <property type="entry name" value="TetR_C_33"/>
    <property type="match status" value="1"/>
</dbReference>
<evidence type="ECO:0000313" key="4">
    <source>
        <dbReference type="EMBL" id="GES07334.1"/>
    </source>
</evidence>
<reference evidence="4 5" key="1">
    <citation type="submission" date="2019-10" db="EMBL/GenBank/DDBJ databases">
        <title>Whole genome shotgun sequence of Acrocarpospora macrocephala NBRC 16266.</title>
        <authorList>
            <person name="Ichikawa N."/>
            <person name="Kimura A."/>
            <person name="Kitahashi Y."/>
            <person name="Komaki H."/>
            <person name="Oguchi A."/>
        </authorList>
    </citation>
    <scope>NUCLEOTIDE SEQUENCE [LARGE SCALE GENOMIC DNA]</scope>
    <source>
        <strain evidence="4 5">NBRC 16266</strain>
    </source>
</reference>
<dbReference type="InterPro" id="IPR036271">
    <property type="entry name" value="Tet_transcr_reg_TetR-rel_C_sf"/>
</dbReference>